<evidence type="ECO:0000313" key="2">
    <source>
        <dbReference type="Proteomes" id="UP000276215"/>
    </source>
</evidence>
<dbReference type="Proteomes" id="UP000276215">
    <property type="component" value="Unassembled WGS sequence"/>
</dbReference>
<dbReference type="PANTHER" id="PTHR45786:SF74">
    <property type="entry name" value="ATP-DEPENDENT DNA HELICASE"/>
    <property type="match status" value="1"/>
</dbReference>
<dbReference type="AlphaFoldDB" id="A0A3N4KK25"/>
<sequence length="125" mass="14160">SFESCCKHGDVVLEKLKQLPEPLHSLISGTTLQSRNFLKEVRRWNSLFAFTSISYNMDNRTTAQGSSLQLFQVHGTVYHLQGPLKVPTGRDATFSHIYLYDPLYATQARVTRAQELDAETILALM</sequence>
<reference evidence="1 2" key="1">
    <citation type="journal article" date="2018" name="Nat. Ecol. Evol.">
        <title>Pezizomycetes genomes reveal the molecular basis of ectomycorrhizal truffle lifestyle.</title>
        <authorList>
            <person name="Murat C."/>
            <person name="Payen T."/>
            <person name="Noel B."/>
            <person name="Kuo A."/>
            <person name="Morin E."/>
            <person name="Chen J."/>
            <person name="Kohler A."/>
            <person name="Krizsan K."/>
            <person name="Balestrini R."/>
            <person name="Da Silva C."/>
            <person name="Montanini B."/>
            <person name="Hainaut M."/>
            <person name="Levati E."/>
            <person name="Barry K.W."/>
            <person name="Belfiori B."/>
            <person name="Cichocki N."/>
            <person name="Clum A."/>
            <person name="Dockter R.B."/>
            <person name="Fauchery L."/>
            <person name="Guy J."/>
            <person name="Iotti M."/>
            <person name="Le Tacon F."/>
            <person name="Lindquist E.A."/>
            <person name="Lipzen A."/>
            <person name="Malagnac F."/>
            <person name="Mello A."/>
            <person name="Molinier V."/>
            <person name="Miyauchi S."/>
            <person name="Poulain J."/>
            <person name="Riccioni C."/>
            <person name="Rubini A."/>
            <person name="Sitrit Y."/>
            <person name="Splivallo R."/>
            <person name="Traeger S."/>
            <person name="Wang M."/>
            <person name="Zifcakova L."/>
            <person name="Wipf D."/>
            <person name="Zambonelli A."/>
            <person name="Paolocci F."/>
            <person name="Nowrousian M."/>
            <person name="Ottonello S."/>
            <person name="Baldrian P."/>
            <person name="Spatafora J.W."/>
            <person name="Henrissat B."/>
            <person name="Nagy L.G."/>
            <person name="Aury J.M."/>
            <person name="Wincker P."/>
            <person name="Grigoriev I.V."/>
            <person name="Bonfante P."/>
            <person name="Martin F.M."/>
        </authorList>
    </citation>
    <scope>NUCLEOTIDE SEQUENCE [LARGE SCALE GENOMIC DNA]</scope>
    <source>
        <strain evidence="1 2">120613-1</strain>
    </source>
</reference>
<feature type="non-terminal residue" evidence="1">
    <location>
        <position position="1"/>
    </location>
</feature>
<dbReference type="STRING" id="1336337.A0A3N4KK25"/>
<organism evidence="1 2">
    <name type="scientific">Choiromyces venosus 120613-1</name>
    <dbReference type="NCBI Taxonomy" id="1336337"/>
    <lineage>
        <taxon>Eukaryota</taxon>
        <taxon>Fungi</taxon>
        <taxon>Dikarya</taxon>
        <taxon>Ascomycota</taxon>
        <taxon>Pezizomycotina</taxon>
        <taxon>Pezizomycetes</taxon>
        <taxon>Pezizales</taxon>
        <taxon>Tuberaceae</taxon>
        <taxon>Choiromyces</taxon>
    </lineage>
</organism>
<evidence type="ECO:0000313" key="1">
    <source>
        <dbReference type="EMBL" id="RPB06165.1"/>
    </source>
</evidence>
<keyword evidence="2" id="KW-1185">Reference proteome</keyword>
<dbReference type="PANTHER" id="PTHR45786">
    <property type="entry name" value="DNA BINDING PROTEIN-LIKE"/>
    <property type="match status" value="1"/>
</dbReference>
<dbReference type="OrthoDB" id="4360910at2759"/>
<proteinExistence type="predicted"/>
<protein>
    <submittedName>
        <fullName evidence="1">Uncharacterized protein</fullName>
    </submittedName>
</protein>
<gene>
    <name evidence="1" type="ORF">L873DRAFT_1660485</name>
</gene>
<accession>A0A3N4KK25</accession>
<name>A0A3N4KK25_9PEZI</name>
<dbReference type="EMBL" id="ML120351">
    <property type="protein sequence ID" value="RPB06165.1"/>
    <property type="molecule type" value="Genomic_DNA"/>
</dbReference>